<dbReference type="EMBL" id="JBHFFA010000006">
    <property type="protein sequence ID" value="KAL2623428.1"/>
    <property type="molecule type" value="Genomic_DNA"/>
</dbReference>
<accession>A0ABD1Y9K2</accession>
<dbReference type="AlphaFoldDB" id="A0ABD1Y9K2"/>
<gene>
    <name evidence="1" type="ORF">R1flu_003633</name>
</gene>
<protein>
    <submittedName>
        <fullName evidence="1">Uncharacterized protein</fullName>
    </submittedName>
</protein>
<keyword evidence="2" id="KW-1185">Reference proteome</keyword>
<proteinExistence type="predicted"/>
<reference evidence="1 2" key="1">
    <citation type="submission" date="2024-09" db="EMBL/GenBank/DDBJ databases">
        <title>Chromosome-scale assembly of Riccia fluitans.</title>
        <authorList>
            <person name="Paukszto L."/>
            <person name="Sawicki J."/>
            <person name="Karawczyk K."/>
            <person name="Piernik-Szablinska J."/>
            <person name="Szczecinska M."/>
            <person name="Mazdziarz M."/>
        </authorList>
    </citation>
    <scope>NUCLEOTIDE SEQUENCE [LARGE SCALE GENOMIC DNA]</scope>
    <source>
        <strain evidence="1">Rf_01</strain>
        <tissue evidence="1">Aerial parts of the thallus</tissue>
    </source>
</reference>
<dbReference type="Proteomes" id="UP001605036">
    <property type="component" value="Unassembled WGS sequence"/>
</dbReference>
<organism evidence="1 2">
    <name type="scientific">Riccia fluitans</name>
    <dbReference type="NCBI Taxonomy" id="41844"/>
    <lineage>
        <taxon>Eukaryota</taxon>
        <taxon>Viridiplantae</taxon>
        <taxon>Streptophyta</taxon>
        <taxon>Embryophyta</taxon>
        <taxon>Marchantiophyta</taxon>
        <taxon>Marchantiopsida</taxon>
        <taxon>Marchantiidae</taxon>
        <taxon>Marchantiales</taxon>
        <taxon>Ricciaceae</taxon>
        <taxon>Riccia</taxon>
    </lineage>
</organism>
<sequence length="74" mass="8151">MEKLFAGSRSAAVACSSSLKLDVEPNFEDRATDRNILDFDYFWHVMNVAAAMLLNLSSTSLSAAFPPHTTASRR</sequence>
<comment type="caution">
    <text evidence="1">The sequence shown here is derived from an EMBL/GenBank/DDBJ whole genome shotgun (WGS) entry which is preliminary data.</text>
</comment>
<evidence type="ECO:0000313" key="1">
    <source>
        <dbReference type="EMBL" id="KAL2623428.1"/>
    </source>
</evidence>
<evidence type="ECO:0000313" key="2">
    <source>
        <dbReference type="Proteomes" id="UP001605036"/>
    </source>
</evidence>
<name>A0ABD1Y9K2_9MARC</name>